<evidence type="ECO:0000256" key="1">
    <source>
        <dbReference type="SAM" id="MobiDB-lite"/>
    </source>
</evidence>
<reference evidence="2 3" key="1">
    <citation type="journal article" date="2016" name="Nat. Commun.">
        <title>Thousands of microbial genomes shed light on interconnected biogeochemical processes in an aquifer system.</title>
        <authorList>
            <person name="Anantharaman K."/>
            <person name="Brown C.T."/>
            <person name="Hug L.A."/>
            <person name="Sharon I."/>
            <person name="Castelle C.J."/>
            <person name="Probst A.J."/>
            <person name="Thomas B.C."/>
            <person name="Singh A."/>
            <person name="Wilkins M.J."/>
            <person name="Karaoz U."/>
            <person name="Brodie E.L."/>
            <person name="Williams K.H."/>
            <person name="Hubbard S.S."/>
            <person name="Banfield J.F."/>
        </authorList>
    </citation>
    <scope>NUCLEOTIDE SEQUENCE [LARGE SCALE GENOMIC DNA]</scope>
</reference>
<dbReference type="STRING" id="1817824.A2751_01745"/>
<comment type="caution">
    <text evidence="2">The sequence shown here is derived from an EMBL/GenBank/DDBJ whole genome shotgun (WGS) entry which is preliminary data.</text>
</comment>
<dbReference type="Proteomes" id="UP000176864">
    <property type="component" value="Unassembled WGS sequence"/>
</dbReference>
<feature type="region of interest" description="Disordered" evidence="1">
    <location>
        <begin position="41"/>
        <end position="96"/>
    </location>
</feature>
<accession>A0A1F5NJE9</accession>
<evidence type="ECO:0000313" key="3">
    <source>
        <dbReference type="Proteomes" id="UP000176864"/>
    </source>
</evidence>
<feature type="compositionally biased region" description="Low complexity" evidence="1">
    <location>
        <begin position="60"/>
        <end position="72"/>
    </location>
</feature>
<name>A0A1F5NJE9_9BACT</name>
<feature type="compositionally biased region" description="Basic and acidic residues" evidence="1">
    <location>
        <begin position="73"/>
        <end position="89"/>
    </location>
</feature>
<protein>
    <submittedName>
        <fullName evidence="2">Uncharacterized protein</fullName>
    </submittedName>
</protein>
<organism evidence="2 3">
    <name type="scientific">Candidatus Doudnabacteria bacterium RIFCSPHIGHO2_01_FULL_46_14</name>
    <dbReference type="NCBI Taxonomy" id="1817824"/>
    <lineage>
        <taxon>Bacteria</taxon>
        <taxon>Candidatus Doudnaibacteriota</taxon>
    </lineage>
</organism>
<evidence type="ECO:0000313" key="2">
    <source>
        <dbReference type="EMBL" id="OGE77758.1"/>
    </source>
</evidence>
<dbReference type="InterPro" id="IPR012340">
    <property type="entry name" value="NA-bd_OB-fold"/>
</dbReference>
<proteinExistence type="predicted"/>
<dbReference type="EMBL" id="MFEK01000016">
    <property type="protein sequence ID" value="OGE77758.1"/>
    <property type="molecule type" value="Genomic_DNA"/>
</dbReference>
<dbReference type="AlphaFoldDB" id="A0A1F5NJE9"/>
<gene>
    <name evidence="2" type="ORF">A2751_01745</name>
</gene>
<sequence length="509" mass="56259">MNGTVVRVNAEQHWAFVRPDDGSEDVWLDLNLLAGQQARRGDQIEFDAGEAPGEGRRRPALNPRNIRPANPRDAARRDLDHGRDRDQRGARGPLSVSGKFGRALEITLPATETDPFERTNLYLPVTIQVVRGTRPAPGLRVELKYLGVPVTDEPITTTHNSGEAFFMAPFEVATAFAEFTATVLVPDERPVITNIPWDRTRDEVRPATTMQVTKPGNDLLQVIIKDEHRPIAGSINLLVMAPADGNKVQFRDLHANMNFNGSRLNEGKLTGNFLYQVTCTETCVIVVQNREGLQAEVMTFEKEPPAVADKIFAERLETDHLQVTTKKGDKIAPGKINLIVTPDSATVEIRNAATGAILATRIDIQIQGEVIYQIKSDMTCTIIAQLCDTGASKAVTFEKVQEARGFKVTPEDAIIRSASNKYSLDILTFKGEKKTPVQDTLLFRSHDGAVTITDKRTNTVQATDVEFCNLQTDADGWKFIEVTFRGLKRNISLTNAAGTQTANKTLQFK</sequence>
<dbReference type="Gene3D" id="2.40.50.140">
    <property type="entry name" value="Nucleic acid-binding proteins"/>
    <property type="match status" value="1"/>
</dbReference>